<evidence type="ECO:0000313" key="7">
    <source>
        <dbReference type="Proteomes" id="UP001085076"/>
    </source>
</evidence>
<dbReference type="SUPFAM" id="SSF54403">
    <property type="entry name" value="Cystatin/monellin"/>
    <property type="match status" value="2"/>
</dbReference>
<dbReference type="Gene3D" id="3.10.450.10">
    <property type="match status" value="2"/>
</dbReference>
<evidence type="ECO:0000256" key="2">
    <source>
        <dbReference type="ARBA" id="ARBA00022690"/>
    </source>
</evidence>
<gene>
    <name evidence="6" type="ORF">J5N97_013467</name>
</gene>
<protein>
    <recommendedName>
        <fullName evidence="4">Cysteine proteinase inhibitor</fullName>
    </recommendedName>
</protein>
<keyword evidence="7" id="KW-1185">Reference proteome</keyword>
<dbReference type="GO" id="GO:0004869">
    <property type="term" value="F:cysteine-type endopeptidase inhibitor activity"/>
    <property type="evidence" value="ECO:0007669"/>
    <property type="project" value="UniProtKB-KW"/>
</dbReference>
<dbReference type="InterPro" id="IPR000010">
    <property type="entry name" value="Cystatin_dom"/>
</dbReference>
<dbReference type="AlphaFoldDB" id="A0A9D5CTA8"/>
<comment type="similarity">
    <text evidence="1 4">Belongs to the cystatin family. Phytocystatin subfamily.</text>
</comment>
<organism evidence="6 7">
    <name type="scientific">Dioscorea zingiberensis</name>
    <dbReference type="NCBI Taxonomy" id="325984"/>
    <lineage>
        <taxon>Eukaryota</taxon>
        <taxon>Viridiplantae</taxon>
        <taxon>Streptophyta</taxon>
        <taxon>Embryophyta</taxon>
        <taxon>Tracheophyta</taxon>
        <taxon>Spermatophyta</taxon>
        <taxon>Magnoliopsida</taxon>
        <taxon>Liliopsida</taxon>
        <taxon>Dioscoreales</taxon>
        <taxon>Dioscoreaceae</taxon>
        <taxon>Dioscorea</taxon>
    </lineage>
</organism>
<evidence type="ECO:0000256" key="1">
    <source>
        <dbReference type="ARBA" id="ARBA00007233"/>
    </source>
</evidence>
<dbReference type="OrthoDB" id="1908104at2759"/>
<evidence type="ECO:0000313" key="6">
    <source>
        <dbReference type="EMBL" id="KAJ0977993.1"/>
    </source>
</evidence>
<evidence type="ECO:0000256" key="4">
    <source>
        <dbReference type="RuleBase" id="RU362130"/>
    </source>
</evidence>
<dbReference type="PANTHER" id="PTHR11413:SF103">
    <property type="entry name" value="CYSTEINE PROTEINASE INHIBITOR 12"/>
    <property type="match status" value="1"/>
</dbReference>
<dbReference type="InterPro" id="IPR046350">
    <property type="entry name" value="Cystatin_sf"/>
</dbReference>
<evidence type="ECO:0000259" key="5">
    <source>
        <dbReference type="SMART" id="SM00043"/>
    </source>
</evidence>
<dbReference type="InterPro" id="IPR027214">
    <property type="entry name" value="Cystatin"/>
</dbReference>
<dbReference type="SMART" id="SM00043">
    <property type="entry name" value="CY"/>
    <property type="match status" value="1"/>
</dbReference>
<sequence>MQRKENKTRWGFPCQHLLHFRRFFLITASLAFHRRGEEEYCPIAMALLGGVTESDVIRNSAEIEDLARFAVDEHNKKENKLLEFVRVVKAKEQVVGGMLHYLTVEAIDAGSKKLYEAKVFVRSWLNIKELKEFNHTEGSASITASDLGIKRDGHEPGWRTVPVDDPAVKDAANHVLKMLQQSSNSIDPYELLEILHAKAEVIEDSAKFDLLLKFKLGSREEKHKMEVHKTIEGTYHLNQGQKLYDDDSSN</sequence>
<dbReference type="PANTHER" id="PTHR11413">
    <property type="entry name" value="CYSTATIN FAMILY MEMBER"/>
    <property type="match status" value="1"/>
</dbReference>
<proteinExistence type="inferred from homology"/>
<dbReference type="Proteomes" id="UP001085076">
    <property type="component" value="Miscellaneous, Linkage group lg03"/>
</dbReference>
<dbReference type="PROSITE" id="PS00287">
    <property type="entry name" value="CYSTATIN"/>
    <property type="match status" value="1"/>
</dbReference>
<comment type="caution">
    <text evidence="6">The sequence shown here is derived from an EMBL/GenBank/DDBJ whole genome shotgun (WGS) entry which is preliminary data.</text>
</comment>
<reference evidence="6" key="2">
    <citation type="journal article" date="2022" name="Hortic Res">
        <title>The genome of Dioscorea zingiberensis sheds light on the biosynthesis, origin and evolution of the medicinally important diosgenin saponins.</title>
        <authorList>
            <person name="Li Y."/>
            <person name="Tan C."/>
            <person name="Li Z."/>
            <person name="Guo J."/>
            <person name="Li S."/>
            <person name="Chen X."/>
            <person name="Wang C."/>
            <person name="Dai X."/>
            <person name="Yang H."/>
            <person name="Song W."/>
            <person name="Hou L."/>
            <person name="Xu J."/>
            <person name="Tong Z."/>
            <person name="Xu A."/>
            <person name="Yuan X."/>
            <person name="Wang W."/>
            <person name="Yang Q."/>
            <person name="Chen L."/>
            <person name="Sun Z."/>
            <person name="Wang K."/>
            <person name="Pan B."/>
            <person name="Chen J."/>
            <person name="Bao Y."/>
            <person name="Liu F."/>
            <person name="Qi X."/>
            <person name="Gang D.R."/>
            <person name="Wen J."/>
            <person name="Li J."/>
        </authorList>
    </citation>
    <scope>NUCLEOTIDE SEQUENCE</scope>
    <source>
        <strain evidence="6">Dzin_1.0</strain>
    </source>
</reference>
<dbReference type="Pfam" id="PF16845">
    <property type="entry name" value="SQAPI"/>
    <property type="match status" value="1"/>
</dbReference>
<dbReference type="InterPro" id="IPR018073">
    <property type="entry name" value="Prot_inh_cystat_CS"/>
</dbReference>
<keyword evidence="3 4" id="KW-0789">Thiol protease inhibitor</keyword>
<feature type="domain" description="Cystatin" evidence="5">
    <location>
        <begin position="46"/>
        <end position="136"/>
    </location>
</feature>
<reference evidence="6" key="1">
    <citation type="submission" date="2021-03" db="EMBL/GenBank/DDBJ databases">
        <authorList>
            <person name="Li Z."/>
            <person name="Yang C."/>
        </authorList>
    </citation>
    <scope>NUCLEOTIDE SEQUENCE</scope>
    <source>
        <strain evidence="6">Dzin_1.0</strain>
        <tissue evidence="6">Leaf</tissue>
    </source>
</reference>
<evidence type="ECO:0000256" key="3">
    <source>
        <dbReference type="ARBA" id="ARBA00022704"/>
    </source>
</evidence>
<dbReference type="EMBL" id="JAGGNH010000003">
    <property type="protein sequence ID" value="KAJ0977993.1"/>
    <property type="molecule type" value="Genomic_DNA"/>
</dbReference>
<dbReference type="CDD" id="cd00042">
    <property type="entry name" value="CY"/>
    <property type="match status" value="1"/>
</dbReference>
<name>A0A9D5CTA8_9LILI</name>
<accession>A0A9D5CTA8</accession>
<keyword evidence="2 4" id="KW-0646">Protease inhibitor</keyword>